<protein>
    <submittedName>
        <fullName evidence="3">Uncharacterized protein</fullName>
    </submittedName>
</protein>
<evidence type="ECO:0000256" key="1">
    <source>
        <dbReference type="SAM" id="Coils"/>
    </source>
</evidence>
<dbReference type="AlphaFoldDB" id="A0ABD3S1E1"/>
<proteinExistence type="predicted"/>
<evidence type="ECO:0000256" key="2">
    <source>
        <dbReference type="SAM" id="MobiDB-lite"/>
    </source>
</evidence>
<gene>
    <name evidence="3" type="ORF">ACJIZ3_004162</name>
</gene>
<dbReference type="EMBL" id="JBJXBP010000007">
    <property type="protein sequence ID" value="KAL3818257.1"/>
    <property type="molecule type" value="Genomic_DNA"/>
</dbReference>
<accession>A0ABD3S1E1</accession>
<evidence type="ECO:0000313" key="3">
    <source>
        <dbReference type="EMBL" id="KAL3818257.1"/>
    </source>
</evidence>
<feature type="region of interest" description="Disordered" evidence="2">
    <location>
        <begin position="195"/>
        <end position="214"/>
    </location>
</feature>
<evidence type="ECO:0000313" key="4">
    <source>
        <dbReference type="Proteomes" id="UP001634393"/>
    </source>
</evidence>
<sequence length="378" mass="43921">MTMWREKLEADKTAEELRGRNLEASGILEKLRHRIVAFEVTKLRSDETIEEMRRKELKVDHTLKGLRRRNLEASMAVEKLKCRNLEASKTVEDLKRKILEADIDKKKSDQMMQEMRRKQSHANQTINELRLQYLEASKAAEKLSRQNSEANRTVEELTRQNLEAHRALEELKRQGYEILPQSCLKIDHANEENAVHTDNNDITEINDSDDETNSSKADYSVDLWANLVSSISNPTNKRGRTDCVEFSHVAPQNKKSNFGSEKLWKRWMFGSDMLKAFQEDSELCLHAVCALYRYQIHASKSGQSSNGGAFHHFNEMRGRALAEYLINRDPELKLRRSVSEVEKQCPYVLKDCQMLATSYYEKLFMIYCNGDDPFFTSK</sequence>
<name>A0ABD3S1E1_9LAMI</name>
<keyword evidence="1" id="KW-0175">Coiled coil</keyword>
<keyword evidence="4" id="KW-1185">Reference proteome</keyword>
<dbReference type="Proteomes" id="UP001634393">
    <property type="component" value="Unassembled WGS sequence"/>
</dbReference>
<dbReference type="PANTHER" id="PTHR34380:SF1">
    <property type="entry name" value="OS01G0221300 PROTEIN"/>
    <property type="match status" value="1"/>
</dbReference>
<organism evidence="3 4">
    <name type="scientific">Penstemon smallii</name>
    <dbReference type="NCBI Taxonomy" id="265156"/>
    <lineage>
        <taxon>Eukaryota</taxon>
        <taxon>Viridiplantae</taxon>
        <taxon>Streptophyta</taxon>
        <taxon>Embryophyta</taxon>
        <taxon>Tracheophyta</taxon>
        <taxon>Spermatophyta</taxon>
        <taxon>Magnoliopsida</taxon>
        <taxon>eudicotyledons</taxon>
        <taxon>Gunneridae</taxon>
        <taxon>Pentapetalae</taxon>
        <taxon>asterids</taxon>
        <taxon>lamiids</taxon>
        <taxon>Lamiales</taxon>
        <taxon>Plantaginaceae</taxon>
        <taxon>Cheloneae</taxon>
        <taxon>Penstemon</taxon>
    </lineage>
</organism>
<feature type="coiled-coil region" evidence="1">
    <location>
        <begin position="77"/>
        <end position="174"/>
    </location>
</feature>
<reference evidence="3 4" key="1">
    <citation type="submission" date="2024-12" db="EMBL/GenBank/DDBJ databases">
        <title>The unique morphological basis and parallel evolutionary history of personate flowers in Penstemon.</title>
        <authorList>
            <person name="Depatie T.H."/>
            <person name="Wessinger C.A."/>
        </authorList>
    </citation>
    <scope>NUCLEOTIDE SEQUENCE [LARGE SCALE GENOMIC DNA]</scope>
    <source>
        <strain evidence="3">WTNN_2</strain>
        <tissue evidence="3">Leaf</tissue>
    </source>
</reference>
<comment type="caution">
    <text evidence="3">The sequence shown here is derived from an EMBL/GenBank/DDBJ whole genome shotgun (WGS) entry which is preliminary data.</text>
</comment>
<dbReference type="PANTHER" id="PTHR34380">
    <property type="entry name" value="BNAA03G12380D PROTEIN"/>
    <property type="match status" value="1"/>
</dbReference>